<dbReference type="OrthoDB" id="2431486at2759"/>
<name>A0A3N4KCI1_9PEZI</name>
<protein>
    <recommendedName>
        <fullName evidence="3">PiggyBac transposable element-derived protein domain-containing protein</fullName>
    </recommendedName>
</protein>
<proteinExistence type="predicted"/>
<reference evidence="1 2" key="1">
    <citation type="journal article" date="2018" name="Nat. Ecol. Evol.">
        <title>Pezizomycetes genomes reveal the molecular basis of ectomycorrhizal truffle lifestyle.</title>
        <authorList>
            <person name="Murat C."/>
            <person name="Payen T."/>
            <person name="Noel B."/>
            <person name="Kuo A."/>
            <person name="Morin E."/>
            <person name="Chen J."/>
            <person name="Kohler A."/>
            <person name="Krizsan K."/>
            <person name="Balestrini R."/>
            <person name="Da Silva C."/>
            <person name="Montanini B."/>
            <person name="Hainaut M."/>
            <person name="Levati E."/>
            <person name="Barry K.W."/>
            <person name="Belfiori B."/>
            <person name="Cichocki N."/>
            <person name="Clum A."/>
            <person name="Dockter R.B."/>
            <person name="Fauchery L."/>
            <person name="Guy J."/>
            <person name="Iotti M."/>
            <person name="Le Tacon F."/>
            <person name="Lindquist E.A."/>
            <person name="Lipzen A."/>
            <person name="Malagnac F."/>
            <person name="Mello A."/>
            <person name="Molinier V."/>
            <person name="Miyauchi S."/>
            <person name="Poulain J."/>
            <person name="Riccioni C."/>
            <person name="Rubini A."/>
            <person name="Sitrit Y."/>
            <person name="Splivallo R."/>
            <person name="Traeger S."/>
            <person name="Wang M."/>
            <person name="Zifcakova L."/>
            <person name="Wipf D."/>
            <person name="Zambonelli A."/>
            <person name="Paolocci F."/>
            <person name="Nowrousian M."/>
            <person name="Ottonello S."/>
            <person name="Baldrian P."/>
            <person name="Spatafora J.W."/>
            <person name="Henrissat B."/>
            <person name="Nagy L.G."/>
            <person name="Aury J.M."/>
            <person name="Wincker P."/>
            <person name="Grigoriev I.V."/>
            <person name="Bonfante P."/>
            <person name="Martin F.M."/>
        </authorList>
    </citation>
    <scope>NUCLEOTIDE SEQUENCE [LARGE SCALE GENOMIC DNA]</scope>
    <source>
        <strain evidence="1 2">120613-1</strain>
    </source>
</reference>
<dbReference type="EMBL" id="ML120351">
    <property type="protein sequence ID" value="RPB06111.1"/>
    <property type="molecule type" value="Genomic_DNA"/>
</dbReference>
<organism evidence="1 2">
    <name type="scientific">Choiromyces venosus 120613-1</name>
    <dbReference type="NCBI Taxonomy" id="1336337"/>
    <lineage>
        <taxon>Eukaryota</taxon>
        <taxon>Fungi</taxon>
        <taxon>Dikarya</taxon>
        <taxon>Ascomycota</taxon>
        <taxon>Pezizomycotina</taxon>
        <taxon>Pezizomycetes</taxon>
        <taxon>Pezizales</taxon>
        <taxon>Tuberaceae</taxon>
        <taxon>Choiromyces</taxon>
    </lineage>
</organism>
<sequence length="88" mass="10310">DYNRYMGSVDIADQLHSYFFTQCVVHQNWQPFFYWLLDTVIINTYRLAQTNGSQITHQGFCSSLTSSLVTAIENWATPKLAFTFLYRN</sequence>
<dbReference type="AlphaFoldDB" id="A0A3N4KCI1"/>
<gene>
    <name evidence="1" type="ORF">L873DRAFT_1660467</name>
</gene>
<feature type="non-terminal residue" evidence="1">
    <location>
        <position position="1"/>
    </location>
</feature>
<keyword evidence="2" id="KW-1185">Reference proteome</keyword>
<accession>A0A3N4KCI1</accession>
<dbReference type="Proteomes" id="UP000276215">
    <property type="component" value="Unassembled WGS sequence"/>
</dbReference>
<evidence type="ECO:0000313" key="1">
    <source>
        <dbReference type="EMBL" id="RPB06111.1"/>
    </source>
</evidence>
<evidence type="ECO:0000313" key="2">
    <source>
        <dbReference type="Proteomes" id="UP000276215"/>
    </source>
</evidence>
<evidence type="ECO:0008006" key="3">
    <source>
        <dbReference type="Google" id="ProtNLM"/>
    </source>
</evidence>